<dbReference type="AlphaFoldDB" id="A0A8S9PH22"/>
<evidence type="ECO:0000313" key="2">
    <source>
        <dbReference type="EMBL" id="KAF3512307.1"/>
    </source>
</evidence>
<dbReference type="GO" id="GO:0008270">
    <property type="term" value="F:zinc ion binding"/>
    <property type="evidence" value="ECO:0007669"/>
    <property type="project" value="InterPro"/>
</dbReference>
<name>A0A8S9PH22_BRACR</name>
<organism evidence="2 3">
    <name type="scientific">Brassica cretica</name>
    <name type="common">Mustard</name>
    <dbReference type="NCBI Taxonomy" id="69181"/>
    <lineage>
        <taxon>Eukaryota</taxon>
        <taxon>Viridiplantae</taxon>
        <taxon>Streptophyta</taxon>
        <taxon>Embryophyta</taxon>
        <taxon>Tracheophyta</taxon>
        <taxon>Spermatophyta</taxon>
        <taxon>Magnoliopsida</taxon>
        <taxon>eudicotyledons</taxon>
        <taxon>Gunneridae</taxon>
        <taxon>Pentapetalae</taxon>
        <taxon>rosids</taxon>
        <taxon>malvids</taxon>
        <taxon>Brassicales</taxon>
        <taxon>Brassicaceae</taxon>
        <taxon>Brassiceae</taxon>
        <taxon>Brassica</taxon>
    </lineage>
</organism>
<comment type="caution">
    <text evidence="2">The sequence shown here is derived from an EMBL/GenBank/DDBJ whole genome shotgun (WGS) entry which is preliminary data.</text>
</comment>
<evidence type="ECO:0008006" key="4">
    <source>
        <dbReference type="Google" id="ProtNLM"/>
    </source>
</evidence>
<dbReference type="EMBL" id="QGKX02001521">
    <property type="protein sequence ID" value="KAF3512307.1"/>
    <property type="molecule type" value="Genomic_DNA"/>
</dbReference>
<feature type="region of interest" description="Disordered" evidence="1">
    <location>
        <begin position="105"/>
        <end position="128"/>
    </location>
</feature>
<evidence type="ECO:0000313" key="3">
    <source>
        <dbReference type="Proteomes" id="UP000712600"/>
    </source>
</evidence>
<sequence>MVKMIRMLHQVLREVIQWQGHEEVAVRKQRQEDGEPCSNKDVQYYKCRGFGHFKRECPMAKRRRFKGFRWRKIGHGEIQKKERSFIREDDNESEKDDVFNLVAFGAHKDETSTSSESDSESEEGKYDE</sequence>
<dbReference type="Proteomes" id="UP000712600">
    <property type="component" value="Unassembled WGS sequence"/>
</dbReference>
<dbReference type="SUPFAM" id="SSF57756">
    <property type="entry name" value="Retrovirus zinc finger-like domains"/>
    <property type="match status" value="1"/>
</dbReference>
<dbReference type="InterPro" id="IPR036875">
    <property type="entry name" value="Znf_CCHC_sf"/>
</dbReference>
<reference evidence="2" key="1">
    <citation type="submission" date="2019-12" db="EMBL/GenBank/DDBJ databases">
        <title>Genome sequencing and annotation of Brassica cretica.</title>
        <authorList>
            <person name="Studholme D.J."/>
            <person name="Sarris P."/>
        </authorList>
    </citation>
    <scope>NUCLEOTIDE SEQUENCE</scope>
    <source>
        <strain evidence="2">PFS-109/04</strain>
        <tissue evidence="2">Leaf</tissue>
    </source>
</reference>
<gene>
    <name evidence="2" type="ORF">F2Q69_00009567</name>
</gene>
<accession>A0A8S9PH22</accession>
<evidence type="ECO:0000256" key="1">
    <source>
        <dbReference type="SAM" id="MobiDB-lite"/>
    </source>
</evidence>
<proteinExistence type="predicted"/>
<protein>
    <recommendedName>
        <fullName evidence="4">CCHC-type domain-containing protein</fullName>
    </recommendedName>
</protein>
<dbReference type="Gene3D" id="4.10.60.10">
    <property type="entry name" value="Zinc finger, CCHC-type"/>
    <property type="match status" value="1"/>
</dbReference>
<dbReference type="GO" id="GO:0003676">
    <property type="term" value="F:nucleic acid binding"/>
    <property type="evidence" value="ECO:0007669"/>
    <property type="project" value="InterPro"/>
</dbReference>